<dbReference type="InterPro" id="IPR052550">
    <property type="entry name" value="Pyrimidine_5'-ntase_YjjG"/>
</dbReference>
<dbReference type="GO" id="GO:0008253">
    <property type="term" value="F:5'-nucleotidase activity"/>
    <property type="evidence" value="ECO:0007669"/>
    <property type="project" value="UniProtKB-EC"/>
</dbReference>
<dbReference type="NCBIfam" id="TIGR01549">
    <property type="entry name" value="HAD-SF-IA-v1"/>
    <property type="match status" value="1"/>
</dbReference>
<dbReference type="Proteomes" id="UP001600109">
    <property type="component" value="Unassembled WGS sequence"/>
</dbReference>
<dbReference type="Gene3D" id="1.10.150.240">
    <property type="entry name" value="Putative phosphatase, domain 2"/>
    <property type="match status" value="1"/>
</dbReference>
<protein>
    <submittedName>
        <fullName evidence="1">YjjG family noncanonical pyrimidine nucleotidase</fullName>
        <ecNumber evidence="1">3.1.3.5</ecNumber>
    </submittedName>
</protein>
<dbReference type="InterPro" id="IPR041492">
    <property type="entry name" value="HAD_2"/>
</dbReference>
<sequence>MNNTNIKDIFFDLDHTLWDFDKNSELTFENIFNRNHPTIETKFFIEKYVPINQACWKLYQYDKITHHELRYNRLKHSFDAINYAISDEEIESIAQEYIQLLPENNHLFDGAFEILDYLNQKYKLHIITNGFAEVQYKKLSNSMIGSYFHTITNSEMAGVKKPNPIIFEYALDLAKAKKESSIMIGDCLEADVQGALNVGLDAIFFNGSNAQVEQNIKQVNHLLELKKYL</sequence>
<dbReference type="SUPFAM" id="SSF56784">
    <property type="entry name" value="HAD-like"/>
    <property type="match status" value="1"/>
</dbReference>
<dbReference type="NCBIfam" id="TIGR02254">
    <property type="entry name" value="YjjG_YfnB"/>
    <property type="match status" value="1"/>
</dbReference>
<dbReference type="PANTHER" id="PTHR47478:SF1">
    <property type="entry name" value="PYRIMIDINE 5'-NUCLEOTIDASE YJJG"/>
    <property type="match status" value="1"/>
</dbReference>
<organism evidence="1 2">
    <name type="scientific">Flavobacterium xylosi</name>
    <dbReference type="NCBI Taxonomy" id="3230415"/>
    <lineage>
        <taxon>Bacteria</taxon>
        <taxon>Pseudomonadati</taxon>
        <taxon>Bacteroidota</taxon>
        <taxon>Flavobacteriia</taxon>
        <taxon>Flavobacteriales</taxon>
        <taxon>Flavobacteriaceae</taxon>
        <taxon>Flavobacterium</taxon>
    </lineage>
</organism>
<accession>A0ABW6HWW7</accession>
<dbReference type="EC" id="3.1.3.5" evidence="1"/>
<gene>
    <name evidence="1" type="ORF">ACFX5E_10525</name>
</gene>
<dbReference type="InterPro" id="IPR011951">
    <property type="entry name" value="HAD-SF_hydro_IA_YjjG/PynA"/>
</dbReference>
<comment type="caution">
    <text evidence="1">The sequence shown here is derived from an EMBL/GenBank/DDBJ whole genome shotgun (WGS) entry which is preliminary data.</text>
</comment>
<dbReference type="Gene3D" id="3.40.50.1000">
    <property type="entry name" value="HAD superfamily/HAD-like"/>
    <property type="match status" value="1"/>
</dbReference>
<dbReference type="PANTHER" id="PTHR47478">
    <property type="match status" value="1"/>
</dbReference>
<dbReference type="SFLD" id="SFLDS00003">
    <property type="entry name" value="Haloacid_Dehalogenase"/>
    <property type="match status" value="1"/>
</dbReference>
<dbReference type="InterPro" id="IPR023198">
    <property type="entry name" value="PGP-like_dom2"/>
</dbReference>
<dbReference type="PRINTS" id="PR00413">
    <property type="entry name" value="HADHALOGNASE"/>
</dbReference>
<name>A0ABW6HWW7_9FLAO</name>
<keyword evidence="2" id="KW-1185">Reference proteome</keyword>
<keyword evidence="1" id="KW-0378">Hydrolase</keyword>
<dbReference type="InterPro" id="IPR036412">
    <property type="entry name" value="HAD-like_sf"/>
</dbReference>
<reference evidence="1 2" key="1">
    <citation type="submission" date="2024-06" db="EMBL/GenBank/DDBJ databases">
        <title>Flavobacterium spp. isolated from glacier.</title>
        <authorList>
            <person name="Han D."/>
        </authorList>
    </citation>
    <scope>NUCLEOTIDE SEQUENCE [LARGE SCALE GENOMIC DNA]</scope>
    <source>
        <strain evidence="1 2">LS2P90</strain>
    </source>
</reference>
<dbReference type="EMBL" id="JBHZPZ010000011">
    <property type="protein sequence ID" value="MFE3868503.1"/>
    <property type="molecule type" value="Genomic_DNA"/>
</dbReference>
<evidence type="ECO:0000313" key="2">
    <source>
        <dbReference type="Proteomes" id="UP001600109"/>
    </source>
</evidence>
<dbReference type="SFLD" id="SFLDG01129">
    <property type="entry name" value="C1.5:_HAD__Beta-PGM__Phosphata"/>
    <property type="match status" value="1"/>
</dbReference>
<dbReference type="InterPro" id="IPR006439">
    <property type="entry name" value="HAD-SF_hydro_IA"/>
</dbReference>
<evidence type="ECO:0000313" key="1">
    <source>
        <dbReference type="EMBL" id="MFE3868503.1"/>
    </source>
</evidence>
<dbReference type="RefSeq" id="WP_379855153.1">
    <property type="nucleotide sequence ID" value="NZ_JBHZPZ010000011.1"/>
</dbReference>
<proteinExistence type="predicted"/>
<dbReference type="Pfam" id="PF13419">
    <property type="entry name" value="HAD_2"/>
    <property type="match status" value="1"/>
</dbReference>
<dbReference type="InterPro" id="IPR023214">
    <property type="entry name" value="HAD_sf"/>
</dbReference>